<dbReference type="Gene3D" id="6.10.250.690">
    <property type="match status" value="1"/>
</dbReference>
<dbReference type="GO" id="GO:0000156">
    <property type="term" value="F:phosphorelay response regulator activity"/>
    <property type="evidence" value="ECO:0007669"/>
    <property type="project" value="TreeGrafter"/>
</dbReference>
<dbReference type="EMBL" id="MCRI01000004">
    <property type="protein sequence ID" value="ODN67648.1"/>
    <property type="molecule type" value="Genomic_DNA"/>
</dbReference>
<dbReference type="Gene3D" id="1.10.10.10">
    <property type="entry name" value="Winged helix-like DNA-binding domain superfamily/Winged helix DNA-binding domain"/>
    <property type="match status" value="1"/>
</dbReference>
<dbReference type="PATRIC" id="fig|291169.3.peg.759"/>
<keyword evidence="11" id="KW-1185">Reference proteome</keyword>
<dbReference type="GO" id="GO:0032993">
    <property type="term" value="C:protein-DNA complex"/>
    <property type="evidence" value="ECO:0007669"/>
    <property type="project" value="TreeGrafter"/>
</dbReference>
<evidence type="ECO:0000256" key="6">
    <source>
        <dbReference type="PROSITE-ProRule" id="PRU00169"/>
    </source>
</evidence>
<dbReference type="GO" id="GO:0006355">
    <property type="term" value="P:regulation of DNA-templated transcription"/>
    <property type="evidence" value="ECO:0007669"/>
    <property type="project" value="InterPro"/>
</dbReference>
<evidence type="ECO:0000256" key="5">
    <source>
        <dbReference type="ARBA" id="ARBA00023163"/>
    </source>
</evidence>
<dbReference type="GO" id="GO:0000976">
    <property type="term" value="F:transcription cis-regulatory region binding"/>
    <property type="evidence" value="ECO:0007669"/>
    <property type="project" value="TreeGrafter"/>
</dbReference>
<dbReference type="InterPro" id="IPR039420">
    <property type="entry name" value="WalR-like"/>
</dbReference>
<dbReference type="PROSITE" id="PS50110">
    <property type="entry name" value="RESPONSE_REGULATORY"/>
    <property type="match status" value="1"/>
</dbReference>
<dbReference type="SMART" id="SM00448">
    <property type="entry name" value="REC"/>
    <property type="match status" value="1"/>
</dbReference>
<evidence type="ECO:0000256" key="1">
    <source>
        <dbReference type="ARBA" id="ARBA00022553"/>
    </source>
</evidence>
<evidence type="ECO:0000256" key="4">
    <source>
        <dbReference type="ARBA" id="ARBA00023125"/>
    </source>
</evidence>
<sequence length="224" mass="25926">MNILIVEDDRKVADFLYRGLKAEGYFVSMVHDGDHVLHAVMEYQPRVMILDRMLPNKTGLEICQLIRAQKLPVKILMLSAMGEVGHRIEGLRNGADDYLTKPFAFEELLARIEALANRANSDMQSRLLQYADLEMDLDTMQVRYKGVSLELTAKEFRLLELLMASPEKVFSRERILTNVWEANEDPLTNVVDVYIRRLRRKIDEPFDTKYIKTLRGVGYCLSQN</sequence>
<dbReference type="Proteomes" id="UP000094379">
    <property type="component" value="Unassembled WGS sequence"/>
</dbReference>
<dbReference type="CDD" id="cd00383">
    <property type="entry name" value="trans_reg_C"/>
    <property type="match status" value="1"/>
</dbReference>
<dbReference type="Pfam" id="PF00072">
    <property type="entry name" value="Response_reg"/>
    <property type="match status" value="1"/>
</dbReference>
<dbReference type="Pfam" id="PF00486">
    <property type="entry name" value="Trans_reg_C"/>
    <property type="match status" value="1"/>
</dbReference>
<dbReference type="InterPro" id="IPR011006">
    <property type="entry name" value="CheY-like_superfamily"/>
</dbReference>
<dbReference type="FunFam" id="1.10.10.10:FF:000005">
    <property type="entry name" value="Two-component system response regulator"/>
    <property type="match status" value="1"/>
</dbReference>
<accession>A0A1E3GU96</accession>
<dbReference type="SUPFAM" id="SSF46894">
    <property type="entry name" value="C-terminal effector domain of the bipartite response regulators"/>
    <property type="match status" value="1"/>
</dbReference>
<dbReference type="InterPro" id="IPR001867">
    <property type="entry name" value="OmpR/PhoB-type_DNA-bd"/>
</dbReference>
<evidence type="ECO:0000256" key="3">
    <source>
        <dbReference type="ARBA" id="ARBA00023015"/>
    </source>
</evidence>
<dbReference type="InterPro" id="IPR036388">
    <property type="entry name" value="WH-like_DNA-bd_sf"/>
</dbReference>
<evidence type="ECO:0000256" key="7">
    <source>
        <dbReference type="PROSITE-ProRule" id="PRU01091"/>
    </source>
</evidence>
<keyword evidence="3" id="KW-0805">Transcription regulation</keyword>
<keyword evidence="5" id="KW-0804">Transcription</keyword>
<dbReference type="AlphaFoldDB" id="A0A1E3GU96"/>
<feature type="domain" description="Response regulatory" evidence="8">
    <location>
        <begin position="2"/>
        <end position="116"/>
    </location>
</feature>
<feature type="domain" description="OmpR/PhoB-type" evidence="9">
    <location>
        <begin position="125"/>
        <end position="223"/>
    </location>
</feature>
<dbReference type="STRING" id="291169.A9E74_00758"/>
<dbReference type="PROSITE" id="PS51755">
    <property type="entry name" value="OMPR_PHOB"/>
    <property type="match status" value="1"/>
</dbReference>
<keyword evidence="4 7" id="KW-0238">DNA-binding</keyword>
<dbReference type="GO" id="GO:0005829">
    <property type="term" value="C:cytosol"/>
    <property type="evidence" value="ECO:0007669"/>
    <property type="project" value="TreeGrafter"/>
</dbReference>
<dbReference type="Gene3D" id="3.40.50.2300">
    <property type="match status" value="1"/>
</dbReference>
<dbReference type="InterPro" id="IPR001789">
    <property type="entry name" value="Sig_transdc_resp-reg_receiver"/>
</dbReference>
<evidence type="ECO:0000313" key="11">
    <source>
        <dbReference type="Proteomes" id="UP000094379"/>
    </source>
</evidence>
<proteinExistence type="predicted"/>
<dbReference type="SMART" id="SM00862">
    <property type="entry name" value="Trans_reg_C"/>
    <property type="match status" value="1"/>
</dbReference>
<name>A0A1E3GU96_9GAMM</name>
<gene>
    <name evidence="10" type="primary">cusR</name>
    <name evidence="10" type="ORF">A9E74_00758</name>
</gene>
<comment type="caution">
    <text evidence="10">The sequence shown here is derived from an EMBL/GenBank/DDBJ whole genome shotgun (WGS) entry which is preliminary data.</text>
</comment>
<keyword evidence="1 6" id="KW-0597">Phosphoprotein</keyword>
<dbReference type="RefSeq" id="WP_069295292.1">
    <property type="nucleotide sequence ID" value="NZ_MCRI01000004.1"/>
</dbReference>
<dbReference type="InterPro" id="IPR016032">
    <property type="entry name" value="Sig_transdc_resp-reg_C-effctor"/>
</dbReference>
<evidence type="ECO:0000259" key="9">
    <source>
        <dbReference type="PROSITE" id="PS51755"/>
    </source>
</evidence>
<evidence type="ECO:0000313" key="10">
    <source>
        <dbReference type="EMBL" id="ODN67648.1"/>
    </source>
</evidence>
<dbReference type="CDD" id="cd17574">
    <property type="entry name" value="REC_OmpR"/>
    <property type="match status" value="1"/>
</dbReference>
<feature type="modified residue" description="4-aspartylphosphate" evidence="6">
    <location>
        <position position="51"/>
    </location>
</feature>
<evidence type="ECO:0000259" key="8">
    <source>
        <dbReference type="PROSITE" id="PS50110"/>
    </source>
</evidence>
<organism evidence="10 11">
    <name type="scientific">Methylophaga muralis</name>
    <dbReference type="NCBI Taxonomy" id="291169"/>
    <lineage>
        <taxon>Bacteria</taxon>
        <taxon>Pseudomonadati</taxon>
        <taxon>Pseudomonadota</taxon>
        <taxon>Gammaproteobacteria</taxon>
        <taxon>Thiotrichales</taxon>
        <taxon>Piscirickettsiaceae</taxon>
        <taxon>Methylophaga</taxon>
    </lineage>
</organism>
<feature type="DNA-binding region" description="OmpR/PhoB-type" evidence="7">
    <location>
        <begin position="125"/>
        <end position="223"/>
    </location>
</feature>
<reference evidence="10 11" key="1">
    <citation type="submission" date="2016-07" db="EMBL/GenBank/DDBJ databases">
        <title>Draft Genome Sequence of Methylophaga muralis Bur 1.</title>
        <authorList>
            <person name="Vasilenko O.V."/>
            <person name="Doronina N.V."/>
            <person name="Shmareva M.N."/>
            <person name="Tarlachkov S.V."/>
            <person name="Mustakhimov I."/>
            <person name="Trotsenko Y.A."/>
        </authorList>
    </citation>
    <scope>NUCLEOTIDE SEQUENCE [LARGE SCALE GENOMIC DNA]</scope>
    <source>
        <strain evidence="10 11">Bur 1</strain>
    </source>
</reference>
<dbReference type="PANTHER" id="PTHR48111">
    <property type="entry name" value="REGULATOR OF RPOS"/>
    <property type="match status" value="1"/>
</dbReference>
<protein>
    <submittedName>
        <fullName evidence="10">Transcriptional regulatory protein CusR</fullName>
    </submittedName>
</protein>
<dbReference type="SUPFAM" id="SSF52172">
    <property type="entry name" value="CheY-like"/>
    <property type="match status" value="1"/>
</dbReference>
<evidence type="ECO:0000256" key="2">
    <source>
        <dbReference type="ARBA" id="ARBA00023012"/>
    </source>
</evidence>
<dbReference type="PANTHER" id="PTHR48111:SF22">
    <property type="entry name" value="REGULATOR OF RPOS"/>
    <property type="match status" value="1"/>
</dbReference>
<keyword evidence="2" id="KW-0902">Two-component regulatory system</keyword>